<accession>A0AAE0B575</accession>
<dbReference type="Proteomes" id="UP001281410">
    <property type="component" value="Unassembled WGS sequence"/>
</dbReference>
<evidence type="ECO:0000313" key="2">
    <source>
        <dbReference type="Proteomes" id="UP001281410"/>
    </source>
</evidence>
<organism evidence="1 2">
    <name type="scientific">Dipteronia sinensis</name>
    <dbReference type="NCBI Taxonomy" id="43782"/>
    <lineage>
        <taxon>Eukaryota</taxon>
        <taxon>Viridiplantae</taxon>
        <taxon>Streptophyta</taxon>
        <taxon>Embryophyta</taxon>
        <taxon>Tracheophyta</taxon>
        <taxon>Spermatophyta</taxon>
        <taxon>Magnoliopsida</taxon>
        <taxon>eudicotyledons</taxon>
        <taxon>Gunneridae</taxon>
        <taxon>Pentapetalae</taxon>
        <taxon>rosids</taxon>
        <taxon>malvids</taxon>
        <taxon>Sapindales</taxon>
        <taxon>Sapindaceae</taxon>
        <taxon>Hippocastanoideae</taxon>
        <taxon>Acereae</taxon>
        <taxon>Dipteronia</taxon>
    </lineage>
</organism>
<gene>
    <name evidence="1" type="ORF">Dsin_002099</name>
</gene>
<sequence length="205" mass="23416">MKAAIMWTVNDFPAYAYMSGWSKKGRLACPCCAKKTDHFSLANGSKICYIGHRRFLPEDHVWQNQKSQFNGKKETGEVPKRPAGDEVFIELQGLPPVTFGKRVKKQKTAGFGTNHNWNKHSIFFQLPYWRTLELRHNLDVMHIEKNVCDNVLGTIFNIDGKTKDSLNARLDLQALGIRRELHPVDNNGKIVLPTACYTLSNEEKK</sequence>
<dbReference type="Pfam" id="PF02992">
    <property type="entry name" value="Transposase_21"/>
    <property type="match status" value="1"/>
</dbReference>
<dbReference type="PANTHER" id="PTHR10775:SF182">
    <property type="entry name" value="TRANSPOSON, EN_SPM-LIKE, TRANSPOSASE-ASSOCIATED DOMAIN PROTEIN-RELATED"/>
    <property type="match status" value="1"/>
</dbReference>
<proteinExistence type="predicted"/>
<comment type="caution">
    <text evidence="1">The sequence shown here is derived from an EMBL/GenBank/DDBJ whole genome shotgun (WGS) entry which is preliminary data.</text>
</comment>
<dbReference type="InterPro" id="IPR004242">
    <property type="entry name" value="Transposase_21"/>
</dbReference>
<protein>
    <submittedName>
        <fullName evidence="1">Uncharacterized protein</fullName>
    </submittedName>
</protein>
<evidence type="ECO:0000313" key="1">
    <source>
        <dbReference type="EMBL" id="KAK3230218.1"/>
    </source>
</evidence>
<name>A0AAE0B575_9ROSI</name>
<dbReference type="AlphaFoldDB" id="A0AAE0B575"/>
<dbReference type="EMBL" id="JANJYJ010000001">
    <property type="protein sequence ID" value="KAK3230218.1"/>
    <property type="molecule type" value="Genomic_DNA"/>
</dbReference>
<dbReference type="PANTHER" id="PTHR10775">
    <property type="entry name" value="OS08G0208400 PROTEIN"/>
    <property type="match status" value="1"/>
</dbReference>
<reference evidence="1" key="1">
    <citation type="journal article" date="2023" name="Plant J.">
        <title>Genome sequences and population genomics provide insights into the demographic history, inbreeding, and mutation load of two 'living fossil' tree species of Dipteronia.</title>
        <authorList>
            <person name="Feng Y."/>
            <person name="Comes H.P."/>
            <person name="Chen J."/>
            <person name="Zhu S."/>
            <person name="Lu R."/>
            <person name="Zhang X."/>
            <person name="Li P."/>
            <person name="Qiu J."/>
            <person name="Olsen K.M."/>
            <person name="Qiu Y."/>
        </authorList>
    </citation>
    <scope>NUCLEOTIDE SEQUENCE</scope>
    <source>
        <strain evidence="1">NBL</strain>
    </source>
</reference>
<keyword evidence="2" id="KW-1185">Reference proteome</keyword>